<dbReference type="Gene3D" id="1.20.120.530">
    <property type="entry name" value="GntR ligand-binding domain-like"/>
    <property type="match status" value="1"/>
</dbReference>
<dbReference type="Gene3D" id="1.10.10.10">
    <property type="entry name" value="Winged helix-like DNA-binding domain superfamily/Winged helix DNA-binding domain"/>
    <property type="match status" value="1"/>
</dbReference>
<dbReference type="PROSITE" id="PS50949">
    <property type="entry name" value="HTH_GNTR"/>
    <property type="match status" value="1"/>
</dbReference>
<dbReference type="EMBL" id="CP001854">
    <property type="protein sequence ID" value="ADB48713.1"/>
    <property type="molecule type" value="Genomic_DNA"/>
</dbReference>
<dbReference type="GO" id="GO:0003677">
    <property type="term" value="F:DNA binding"/>
    <property type="evidence" value="ECO:0007669"/>
    <property type="project" value="UniProtKB-KW"/>
</dbReference>
<dbReference type="InterPro" id="IPR000524">
    <property type="entry name" value="Tscrpt_reg_HTH_GntR"/>
</dbReference>
<protein>
    <submittedName>
        <fullName evidence="5">Regulatory protein GntR HTH</fullName>
    </submittedName>
</protein>
<dbReference type="SUPFAM" id="SSF48008">
    <property type="entry name" value="GntR ligand-binding domain-like"/>
    <property type="match status" value="1"/>
</dbReference>
<dbReference type="SMART" id="SM00345">
    <property type="entry name" value="HTH_GNTR"/>
    <property type="match status" value="1"/>
</dbReference>
<dbReference type="PANTHER" id="PTHR43537">
    <property type="entry name" value="TRANSCRIPTIONAL REGULATOR, GNTR FAMILY"/>
    <property type="match status" value="1"/>
</dbReference>
<proteinExistence type="predicted"/>
<evidence type="ECO:0000313" key="5">
    <source>
        <dbReference type="EMBL" id="ADB48713.1"/>
    </source>
</evidence>
<dbReference type="GO" id="GO:0003700">
    <property type="term" value="F:DNA-binding transcription factor activity"/>
    <property type="evidence" value="ECO:0007669"/>
    <property type="project" value="InterPro"/>
</dbReference>
<evidence type="ECO:0000256" key="2">
    <source>
        <dbReference type="ARBA" id="ARBA00023125"/>
    </source>
</evidence>
<dbReference type="Pfam" id="PF00392">
    <property type="entry name" value="GntR"/>
    <property type="match status" value="1"/>
</dbReference>
<feature type="domain" description="HTH gntR-type" evidence="4">
    <location>
        <begin position="9"/>
        <end position="77"/>
    </location>
</feature>
<dbReference type="CDD" id="cd07377">
    <property type="entry name" value="WHTH_GntR"/>
    <property type="match status" value="1"/>
</dbReference>
<evidence type="ECO:0000256" key="3">
    <source>
        <dbReference type="ARBA" id="ARBA00023163"/>
    </source>
</evidence>
<accession>D3F640</accession>
<dbReference type="PRINTS" id="PR00035">
    <property type="entry name" value="HTHGNTR"/>
</dbReference>
<evidence type="ECO:0000256" key="1">
    <source>
        <dbReference type="ARBA" id="ARBA00023015"/>
    </source>
</evidence>
<dbReference type="InterPro" id="IPR008920">
    <property type="entry name" value="TF_FadR/GntR_C"/>
</dbReference>
<reference evidence="6" key="2">
    <citation type="submission" date="2010-01" db="EMBL/GenBank/DDBJ databases">
        <title>The complete genome of Conexibacter woesei DSM 14684.</title>
        <authorList>
            <consortium name="US DOE Joint Genome Institute (JGI-PGF)"/>
            <person name="Lucas S."/>
            <person name="Copeland A."/>
            <person name="Lapidus A."/>
            <person name="Glavina del Rio T."/>
            <person name="Dalin E."/>
            <person name="Tice H."/>
            <person name="Bruce D."/>
            <person name="Goodwin L."/>
            <person name="Pitluck S."/>
            <person name="Kyrpides N."/>
            <person name="Mavromatis K."/>
            <person name="Ivanova N."/>
            <person name="Mikhailova N."/>
            <person name="Chertkov O."/>
            <person name="Brettin T."/>
            <person name="Detter J.C."/>
            <person name="Han C."/>
            <person name="Larimer F."/>
            <person name="Land M."/>
            <person name="Hauser L."/>
            <person name="Markowitz V."/>
            <person name="Cheng J.-F."/>
            <person name="Hugenholtz P."/>
            <person name="Woyke T."/>
            <person name="Wu D."/>
            <person name="Pukall R."/>
            <person name="Steenblock K."/>
            <person name="Schneider S."/>
            <person name="Klenk H.-P."/>
            <person name="Eisen J.A."/>
        </authorList>
    </citation>
    <scope>NUCLEOTIDE SEQUENCE [LARGE SCALE GENOMIC DNA]</scope>
    <source>
        <strain evidence="6">DSM 14684 / CIP 108061 / JCM 11494 / NBRC 100937 / ID131577</strain>
    </source>
</reference>
<dbReference type="InterPro" id="IPR011711">
    <property type="entry name" value="GntR_C"/>
</dbReference>
<dbReference type="eggNOG" id="COG2186">
    <property type="taxonomic scope" value="Bacteria"/>
</dbReference>
<dbReference type="Pfam" id="PF07729">
    <property type="entry name" value="FCD"/>
    <property type="match status" value="1"/>
</dbReference>
<dbReference type="HOGENOM" id="CLU_017584_9_4_11"/>
<dbReference type="AlphaFoldDB" id="D3F640"/>
<reference evidence="5 6" key="1">
    <citation type="journal article" date="2010" name="Stand. Genomic Sci.">
        <title>Complete genome sequence of Conexibacter woesei type strain (ID131577).</title>
        <authorList>
            <person name="Pukall R."/>
            <person name="Lapidus A."/>
            <person name="Glavina Del Rio T."/>
            <person name="Copeland A."/>
            <person name="Tice H."/>
            <person name="Cheng J.-F."/>
            <person name="Lucas S."/>
            <person name="Chen F."/>
            <person name="Nolan M."/>
            <person name="Bruce D."/>
            <person name="Goodwin L."/>
            <person name="Pitluck S."/>
            <person name="Mavromatis K."/>
            <person name="Ivanova N."/>
            <person name="Ovchinnikova G."/>
            <person name="Pati A."/>
            <person name="Chen A."/>
            <person name="Palaniappan K."/>
            <person name="Land M."/>
            <person name="Hauser L."/>
            <person name="Chang Y.-J."/>
            <person name="Jeffries C.D."/>
            <person name="Chain P."/>
            <person name="Meincke L."/>
            <person name="Sims D."/>
            <person name="Brettin T."/>
            <person name="Detter J.C."/>
            <person name="Rohde M."/>
            <person name="Goeker M."/>
            <person name="Bristow J."/>
            <person name="Eisen J.A."/>
            <person name="Markowitz V."/>
            <person name="Kyrpides N.C."/>
            <person name="Klenk H.-P."/>
            <person name="Hugenholtz P."/>
        </authorList>
    </citation>
    <scope>NUCLEOTIDE SEQUENCE [LARGE SCALE GENOMIC DNA]</scope>
    <source>
        <strain evidence="6">DSM 14684 / CIP 108061 / JCM 11494 / NBRC 100937 / ID131577</strain>
    </source>
</reference>
<keyword evidence="3" id="KW-0804">Transcription</keyword>
<organism evidence="5 6">
    <name type="scientific">Conexibacter woesei (strain DSM 14684 / CCUG 47730 / CIP 108061 / JCM 11494 / NBRC 100937 / ID131577)</name>
    <dbReference type="NCBI Taxonomy" id="469383"/>
    <lineage>
        <taxon>Bacteria</taxon>
        <taxon>Bacillati</taxon>
        <taxon>Actinomycetota</taxon>
        <taxon>Thermoleophilia</taxon>
        <taxon>Solirubrobacterales</taxon>
        <taxon>Conexibacteraceae</taxon>
        <taxon>Conexibacter</taxon>
    </lineage>
</organism>
<dbReference type="SMART" id="SM00895">
    <property type="entry name" value="FCD"/>
    <property type="match status" value="1"/>
</dbReference>
<dbReference type="STRING" id="469383.Cwoe_0277"/>
<gene>
    <name evidence="5" type="ordered locus">Cwoe_0277</name>
</gene>
<dbReference type="KEGG" id="cwo:Cwoe_0277"/>
<keyword evidence="2" id="KW-0238">DNA-binding</keyword>
<dbReference type="OrthoDB" id="5450856at2"/>
<name>D3F640_CONWI</name>
<dbReference type="SUPFAM" id="SSF46785">
    <property type="entry name" value="Winged helix' DNA-binding domain"/>
    <property type="match status" value="1"/>
</dbReference>
<keyword evidence="1" id="KW-0805">Transcription regulation</keyword>
<evidence type="ECO:0000259" key="4">
    <source>
        <dbReference type="PROSITE" id="PS50949"/>
    </source>
</evidence>
<dbReference type="PANTHER" id="PTHR43537:SF24">
    <property type="entry name" value="GLUCONATE OPERON TRANSCRIPTIONAL REPRESSOR"/>
    <property type="match status" value="1"/>
</dbReference>
<dbReference type="InterPro" id="IPR036388">
    <property type="entry name" value="WH-like_DNA-bd_sf"/>
</dbReference>
<dbReference type="RefSeq" id="WP_012931766.1">
    <property type="nucleotide sequence ID" value="NC_013739.1"/>
</dbReference>
<sequence length="229" mass="23788">MSTSDTPARRVSDVVHERLRQQILGGDLAVGAAVPSERVLADELGVNRHAVREALKRLEQAGLVQISQGGPTRVRDWRESGGLEVLLDLVDHPGELPPEELVRAVLELRACIGTDAARRCAARAPLAVREQAARLAAATAATAETDPEAAVASYEALWQAIVAGAGNLAHRLALNSLLAALDSFPALAAALLPRDVDSLLLLGSALLSGDDAAAAAAARTLLEADLSSA</sequence>
<keyword evidence="6" id="KW-1185">Reference proteome</keyword>
<dbReference type="InterPro" id="IPR036390">
    <property type="entry name" value="WH_DNA-bd_sf"/>
</dbReference>
<dbReference type="Proteomes" id="UP000008229">
    <property type="component" value="Chromosome"/>
</dbReference>
<evidence type="ECO:0000313" key="6">
    <source>
        <dbReference type="Proteomes" id="UP000008229"/>
    </source>
</evidence>